<dbReference type="AlphaFoldDB" id="A0AAV4MIF5"/>
<dbReference type="Proteomes" id="UP001054945">
    <property type="component" value="Unassembled WGS sequence"/>
</dbReference>
<keyword evidence="2" id="KW-1185">Reference proteome</keyword>
<reference evidence="1 2" key="1">
    <citation type="submission" date="2021-06" db="EMBL/GenBank/DDBJ databases">
        <title>Caerostris extrusa draft genome.</title>
        <authorList>
            <person name="Kono N."/>
            <person name="Arakawa K."/>
        </authorList>
    </citation>
    <scope>NUCLEOTIDE SEQUENCE [LARGE SCALE GENOMIC DNA]</scope>
</reference>
<sequence>MNIFWNSHGNKRNHLISQKTIFPMYCFLSRCPLRPKTSRLSDIGNFELAADYQTGRTTVIYPLVAAKMPTICIFQAKTDCASDVGVKIMRYALGEKGLT</sequence>
<protein>
    <submittedName>
        <fullName evidence="1">Uncharacterized protein</fullName>
    </submittedName>
</protein>
<evidence type="ECO:0000313" key="1">
    <source>
        <dbReference type="EMBL" id="GIX72166.1"/>
    </source>
</evidence>
<proteinExistence type="predicted"/>
<dbReference type="EMBL" id="BPLR01019824">
    <property type="protein sequence ID" value="GIX72166.1"/>
    <property type="molecule type" value="Genomic_DNA"/>
</dbReference>
<organism evidence="1 2">
    <name type="scientific">Caerostris extrusa</name>
    <name type="common">Bark spider</name>
    <name type="synonym">Caerostris bankana</name>
    <dbReference type="NCBI Taxonomy" id="172846"/>
    <lineage>
        <taxon>Eukaryota</taxon>
        <taxon>Metazoa</taxon>
        <taxon>Ecdysozoa</taxon>
        <taxon>Arthropoda</taxon>
        <taxon>Chelicerata</taxon>
        <taxon>Arachnida</taxon>
        <taxon>Araneae</taxon>
        <taxon>Araneomorphae</taxon>
        <taxon>Entelegynae</taxon>
        <taxon>Araneoidea</taxon>
        <taxon>Araneidae</taxon>
        <taxon>Caerostris</taxon>
    </lineage>
</organism>
<gene>
    <name evidence="1" type="ORF">CEXT_792891</name>
</gene>
<name>A0AAV4MIF5_CAEEX</name>
<comment type="caution">
    <text evidence="1">The sequence shown here is derived from an EMBL/GenBank/DDBJ whole genome shotgun (WGS) entry which is preliminary data.</text>
</comment>
<evidence type="ECO:0000313" key="2">
    <source>
        <dbReference type="Proteomes" id="UP001054945"/>
    </source>
</evidence>
<accession>A0AAV4MIF5</accession>